<dbReference type="GO" id="GO:0006400">
    <property type="term" value="P:tRNA modification"/>
    <property type="evidence" value="ECO:0007669"/>
    <property type="project" value="TreeGrafter"/>
</dbReference>
<comment type="caution">
    <text evidence="2">The sequence shown here is derived from an EMBL/GenBank/DDBJ whole genome shotgun (WGS) entry which is preliminary data.</text>
</comment>
<evidence type="ECO:0000313" key="2">
    <source>
        <dbReference type="EMBL" id="KAF8482981.1"/>
    </source>
</evidence>
<keyword evidence="3" id="KW-1185">Reference proteome</keyword>
<comment type="function">
    <text evidence="1">Catalyzes the hydrolysis of queuosine 5'-phosphate, releasing the nucleobase queuine (q). Is required for salvage of queuine from exogenous queuosine (Q) that is imported and then converted to queuosine 5'-phosphate intracellularly.</text>
</comment>
<protein>
    <recommendedName>
        <fullName evidence="1">Queuosine 5'-phosphate N-glycosylase/hydrolase</fullName>
        <ecNumber evidence="1">3.2.2.-</ecNumber>
    </recommendedName>
    <alternativeName>
        <fullName evidence="1">Queuosine-nucleotide N-glycosylase/hydrolase</fullName>
    </alternativeName>
</protein>
<gene>
    <name evidence="2" type="ORF">DFH94DRAFT_627090</name>
</gene>
<keyword evidence="1" id="KW-0378">Hydrolase</keyword>
<dbReference type="Proteomes" id="UP000759537">
    <property type="component" value="Unassembled WGS sequence"/>
</dbReference>
<proteinExistence type="inferred from homology"/>
<name>A0A9P5N083_9AGAM</name>
<reference evidence="2" key="1">
    <citation type="submission" date="2019-10" db="EMBL/GenBank/DDBJ databases">
        <authorList>
            <consortium name="DOE Joint Genome Institute"/>
            <person name="Kuo A."/>
            <person name="Miyauchi S."/>
            <person name="Kiss E."/>
            <person name="Drula E."/>
            <person name="Kohler A."/>
            <person name="Sanchez-Garcia M."/>
            <person name="Andreopoulos B."/>
            <person name="Barry K.W."/>
            <person name="Bonito G."/>
            <person name="Buee M."/>
            <person name="Carver A."/>
            <person name="Chen C."/>
            <person name="Cichocki N."/>
            <person name="Clum A."/>
            <person name="Culley D."/>
            <person name="Crous P.W."/>
            <person name="Fauchery L."/>
            <person name="Girlanda M."/>
            <person name="Hayes R."/>
            <person name="Keri Z."/>
            <person name="LaButti K."/>
            <person name="Lipzen A."/>
            <person name="Lombard V."/>
            <person name="Magnuson J."/>
            <person name="Maillard F."/>
            <person name="Morin E."/>
            <person name="Murat C."/>
            <person name="Nolan M."/>
            <person name="Ohm R."/>
            <person name="Pangilinan J."/>
            <person name="Pereira M."/>
            <person name="Perotto S."/>
            <person name="Peter M."/>
            <person name="Riley R."/>
            <person name="Sitrit Y."/>
            <person name="Stielow B."/>
            <person name="Szollosi G."/>
            <person name="Zifcakova L."/>
            <person name="Stursova M."/>
            <person name="Spatafora J.W."/>
            <person name="Tedersoo L."/>
            <person name="Vaario L.-M."/>
            <person name="Yamada A."/>
            <person name="Yan M."/>
            <person name="Wang P."/>
            <person name="Xu J."/>
            <person name="Bruns T."/>
            <person name="Baldrian P."/>
            <person name="Vilgalys R."/>
            <person name="Henrissat B."/>
            <person name="Grigoriev I.V."/>
            <person name="Hibbett D."/>
            <person name="Nagy L.G."/>
            <person name="Martin F.M."/>
        </authorList>
    </citation>
    <scope>NUCLEOTIDE SEQUENCE</scope>
    <source>
        <strain evidence="2">Prilba</strain>
    </source>
</reference>
<comment type="similarity">
    <text evidence="1">Belongs to the QNG1 protein family.</text>
</comment>
<sequence length="439" mass="46952">MALPTPPFPPSGRFVEYVRGSSRALTQAEAVTISNANIERLLLSPAFTETYHRITATSHGLAFPLNFPSSLSELNLLSILALLNMASGYRVPLHRETGRGAWDSIRAFVLGLYLSSATDGEGDLLSAMGMQTLSEAKIAELLGVSLHTERQHERIHGLTIGQVGGPGWELVQLLKTLLDETGKVLVNGGYPNLGSFVAEALKEGARVAHDKGDPAVAADVVLEQLVRAVPGFQDMSIVNNQPIYCFKKALFLINAIAIRFAAKRERNDDASLSESSAPPFPIPHASHLPVFADNVLPSILIHLGVIDLSTTSCTLTLANIFPAIDGAAAAATAADPALLLLAAAPEPRAQARTGEEVVVPVVDGPVLTPAQTYVLRAAAIEACERIVSHAHAMGAAGRGAPWLKDLALPDLDNWLWAVAKDRPDYRALPRFVLRNTPFF</sequence>
<dbReference type="EC" id="3.2.2.-" evidence="1"/>
<dbReference type="InterPro" id="IPR019438">
    <property type="entry name" value="Q_salvage"/>
</dbReference>
<accession>A0A9P5N083</accession>
<reference evidence="2" key="2">
    <citation type="journal article" date="2020" name="Nat. Commun.">
        <title>Large-scale genome sequencing of mycorrhizal fungi provides insights into the early evolution of symbiotic traits.</title>
        <authorList>
            <person name="Miyauchi S."/>
            <person name="Kiss E."/>
            <person name="Kuo A."/>
            <person name="Drula E."/>
            <person name="Kohler A."/>
            <person name="Sanchez-Garcia M."/>
            <person name="Morin E."/>
            <person name="Andreopoulos B."/>
            <person name="Barry K.W."/>
            <person name="Bonito G."/>
            <person name="Buee M."/>
            <person name="Carver A."/>
            <person name="Chen C."/>
            <person name="Cichocki N."/>
            <person name="Clum A."/>
            <person name="Culley D."/>
            <person name="Crous P.W."/>
            <person name="Fauchery L."/>
            <person name="Girlanda M."/>
            <person name="Hayes R.D."/>
            <person name="Keri Z."/>
            <person name="LaButti K."/>
            <person name="Lipzen A."/>
            <person name="Lombard V."/>
            <person name="Magnuson J."/>
            <person name="Maillard F."/>
            <person name="Murat C."/>
            <person name="Nolan M."/>
            <person name="Ohm R.A."/>
            <person name="Pangilinan J."/>
            <person name="Pereira M.F."/>
            <person name="Perotto S."/>
            <person name="Peter M."/>
            <person name="Pfister S."/>
            <person name="Riley R."/>
            <person name="Sitrit Y."/>
            <person name="Stielow J.B."/>
            <person name="Szollosi G."/>
            <person name="Zifcakova L."/>
            <person name="Stursova M."/>
            <person name="Spatafora J.W."/>
            <person name="Tedersoo L."/>
            <person name="Vaario L.M."/>
            <person name="Yamada A."/>
            <person name="Yan M."/>
            <person name="Wang P."/>
            <person name="Xu J."/>
            <person name="Bruns T."/>
            <person name="Baldrian P."/>
            <person name="Vilgalys R."/>
            <person name="Dunand C."/>
            <person name="Henrissat B."/>
            <person name="Grigoriev I.V."/>
            <person name="Hibbett D."/>
            <person name="Nagy L.G."/>
            <person name="Martin F.M."/>
        </authorList>
    </citation>
    <scope>NUCLEOTIDE SEQUENCE</scope>
    <source>
        <strain evidence="2">Prilba</strain>
    </source>
</reference>
<dbReference type="AlphaFoldDB" id="A0A9P5N083"/>
<evidence type="ECO:0000256" key="1">
    <source>
        <dbReference type="RuleBase" id="RU365002"/>
    </source>
</evidence>
<dbReference type="EMBL" id="WHVB01000005">
    <property type="protein sequence ID" value="KAF8482981.1"/>
    <property type="molecule type" value="Genomic_DNA"/>
</dbReference>
<organism evidence="2 3">
    <name type="scientific">Russula ochroleuca</name>
    <dbReference type="NCBI Taxonomy" id="152965"/>
    <lineage>
        <taxon>Eukaryota</taxon>
        <taxon>Fungi</taxon>
        <taxon>Dikarya</taxon>
        <taxon>Basidiomycota</taxon>
        <taxon>Agaricomycotina</taxon>
        <taxon>Agaricomycetes</taxon>
        <taxon>Russulales</taxon>
        <taxon>Russulaceae</taxon>
        <taxon>Russula</taxon>
    </lineage>
</organism>
<dbReference type="PANTHER" id="PTHR21314">
    <property type="entry name" value="QUEUOSINE 5'-PHOSPHATE N-GLYCOSYLASE_HYDROLASE-RELATED"/>
    <property type="match status" value="1"/>
</dbReference>
<comment type="catalytic activity">
    <reaction evidence="1">
        <text>queuosine 5'-phosphate + H2O = queuine + D-ribose 5-phosphate</text>
        <dbReference type="Rhea" id="RHEA:75387"/>
        <dbReference type="ChEBI" id="CHEBI:15377"/>
        <dbReference type="ChEBI" id="CHEBI:17433"/>
        <dbReference type="ChEBI" id="CHEBI:78346"/>
        <dbReference type="ChEBI" id="CHEBI:194371"/>
    </reaction>
    <physiologicalReaction direction="left-to-right" evidence="1">
        <dbReference type="Rhea" id="RHEA:75388"/>
    </physiologicalReaction>
</comment>
<dbReference type="PANTHER" id="PTHR21314:SF1">
    <property type="entry name" value="QUEUOSINE SALVAGE PROTEIN"/>
    <property type="match status" value="1"/>
</dbReference>
<dbReference type="GO" id="GO:0016787">
    <property type="term" value="F:hydrolase activity"/>
    <property type="evidence" value="ECO:0007669"/>
    <property type="project" value="UniProtKB-KW"/>
</dbReference>
<dbReference type="OrthoDB" id="416777at2759"/>
<evidence type="ECO:0000313" key="3">
    <source>
        <dbReference type="Proteomes" id="UP000759537"/>
    </source>
</evidence>